<dbReference type="InterPro" id="IPR024607">
    <property type="entry name" value="Sulfatase_CS"/>
</dbReference>
<dbReference type="GO" id="GO:0046872">
    <property type="term" value="F:metal ion binding"/>
    <property type="evidence" value="ECO:0007669"/>
    <property type="project" value="UniProtKB-KW"/>
</dbReference>
<feature type="chain" id="PRO_5045665354" evidence="7">
    <location>
        <begin position="20"/>
        <end position="509"/>
    </location>
</feature>
<evidence type="ECO:0000256" key="4">
    <source>
        <dbReference type="ARBA" id="ARBA00022729"/>
    </source>
</evidence>
<sequence length="509" mass="59002">MNMSLFVYIFCIGLNNVLSHDFGMKTHLKRNVLIILIDDMRHLTDKNILLPNIQRLAVKSIVFRNAFAQQSLCAPSRNSILTGRRPDILHLYDFYSYWRDTVGNYSTFPQLFKENGYDSFSVGKIFHPGISSNFTDDFPYSWNEKPYHPPSEKYKDVAVCKNKQTNELQKDLLCPISVNMQPDGVLPDMETINYAIDLIKTRNSSKPYLLAVGFHKPHIPLKYPHKYLKKVPIGEVQPPLMPDIPKNMPIVAWHPWTDVRHRDDIRSLNISFPFGTMPPKWTLKIRQNYFAASLYVDDLIGKLMRHIDLSNTIVALTSDHGWSLGENGLWAKYSNFDVALKVPLLFKIPNKPPKSISTPVELVDIFPTLLELAGLDPLNSCKYYKSNQCLDGKSLVPLMSNKPNKHESTNFAISQYPRPSEHTVNNSDKPRLKDIRIMGYSIRTKRYRYTEWISFNHTTFSRNWNKVYGVELYDHTVDDDESNNVYNIHKYENVRIKLSKLLRTQVDLQ</sequence>
<dbReference type="PROSITE" id="PS00149">
    <property type="entry name" value="SULFATASE_2"/>
    <property type="match status" value="1"/>
</dbReference>
<evidence type="ECO:0000256" key="1">
    <source>
        <dbReference type="ARBA" id="ARBA00001913"/>
    </source>
</evidence>
<protein>
    <submittedName>
        <fullName evidence="10">Iduronate 2-sulfatase</fullName>
    </submittedName>
</protein>
<name>A0A8B8I3X0_VANTA</name>
<reference evidence="9" key="1">
    <citation type="submission" date="2025-05" db="UniProtKB">
        <authorList>
            <consortium name="RefSeq"/>
        </authorList>
    </citation>
    <scope>NUCLEOTIDE SEQUENCE [LARGE SCALE GENOMIC DNA]</scope>
</reference>
<dbReference type="InterPro" id="IPR017850">
    <property type="entry name" value="Alkaline_phosphatase_core_sf"/>
</dbReference>
<gene>
    <name evidence="10" type="primary">LOC113397570</name>
</gene>
<evidence type="ECO:0000313" key="9">
    <source>
        <dbReference type="Proteomes" id="UP001652626"/>
    </source>
</evidence>
<keyword evidence="4 7" id="KW-0732">Signal</keyword>
<keyword evidence="3" id="KW-0479">Metal-binding</keyword>
<dbReference type="PANTHER" id="PTHR45953">
    <property type="entry name" value="IDURONATE 2-SULFATASE"/>
    <property type="match status" value="1"/>
</dbReference>
<dbReference type="GO" id="GO:0004423">
    <property type="term" value="F:iduronate-2-sulfatase activity"/>
    <property type="evidence" value="ECO:0007669"/>
    <property type="project" value="InterPro"/>
</dbReference>
<dbReference type="SUPFAM" id="SSF53649">
    <property type="entry name" value="Alkaline phosphatase-like"/>
    <property type="match status" value="1"/>
</dbReference>
<organism evidence="9 10">
    <name type="scientific">Vanessa tameamea</name>
    <name type="common">Kamehameha butterfly</name>
    <dbReference type="NCBI Taxonomy" id="334116"/>
    <lineage>
        <taxon>Eukaryota</taxon>
        <taxon>Metazoa</taxon>
        <taxon>Ecdysozoa</taxon>
        <taxon>Arthropoda</taxon>
        <taxon>Hexapoda</taxon>
        <taxon>Insecta</taxon>
        <taxon>Pterygota</taxon>
        <taxon>Neoptera</taxon>
        <taxon>Endopterygota</taxon>
        <taxon>Lepidoptera</taxon>
        <taxon>Glossata</taxon>
        <taxon>Ditrysia</taxon>
        <taxon>Papilionoidea</taxon>
        <taxon>Nymphalidae</taxon>
        <taxon>Nymphalinae</taxon>
        <taxon>Vanessa</taxon>
    </lineage>
</organism>
<proteinExistence type="inferred from homology"/>
<comment type="similarity">
    <text evidence="2">Belongs to the sulfatase family.</text>
</comment>
<dbReference type="Pfam" id="PF00884">
    <property type="entry name" value="Sulfatase"/>
    <property type="match status" value="1"/>
</dbReference>
<dbReference type="GeneID" id="113397570"/>
<dbReference type="RefSeq" id="XP_026491769.2">
    <property type="nucleotide sequence ID" value="XM_026635984.2"/>
</dbReference>
<evidence type="ECO:0000256" key="6">
    <source>
        <dbReference type="ARBA" id="ARBA00022837"/>
    </source>
</evidence>
<dbReference type="PANTHER" id="PTHR45953:SF1">
    <property type="entry name" value="IDURONATE 2-SULFATASE"/>
    <property type="match status" value="1"/>
</dbReference>
<dbReference type="Gene3D" id="3.40.720.10">
    <property type="entry name" value="Alkaline Phosphatase, subunit A"/>
    <property type="match status" value="1"/>
</dbReference>
<evidence type="ECO:0000256" key="5">
    <source>
        <dbReference type="ARBA" id="ARBA00022801"/>
    </source>
</evidence>
<keyword evidence="5" id="KW-0378">Hydrolase</keyword>
<feature type="signal peptide" evidence="7">
    <location>
        <begin position="1"/>
        <end position="19"/>
    </location>
</feature>
<dbReference type="InterPro" id="IPR000917">
    <property type="entry name" value="Sulfatase_N"/>
</dbReference>
<evidence type="ECO:0000259" key="8">
    <source>
        <dbReference type="Pfam" id="PF00884"/>
    </source>
</evidence>
<dbReference type="Proteomes" id="UP001652626">
    <property type="component" value="Chromosome 3"/>
</dbReference>
<keyword evidence="9" id="KW-1185">Reference proteome</keyword>
<dbReference type="PROSITE" id="PS00523">
    <property type="entry name" value="SULFATASE_1"/>
    <property type="match status" value="1"/>
</dbReference>
<evidence type="ECO:0000256" key="7">
    <source>
        <dbReference type="SAM" id="SignalP"/>
    </source>
</evidence>
<keyword evidence="6" id="KW-0106">Calcium</keyword>
<evidence type="ECO:0000256" key="3">
    <source>
        <dbReference type="ARBA" id="ARBA00022723"/>
    </source>
</evidence>
<dbReference type="AlphaFoldDB" id="A0A8B8I3X0"/>
<feature type="domain" description="Sulfatase N-terminal" evidence="8">
    <location>
        <begin position="30"/>
        <end position="374"/>
    </location>
</feature>
<dbReference type="GO" id="GO:0005737">
    <property type="term" value="C:cytoplasm"/>
    <property type="evidence" value="ECO:0007669"/>
    <property type="project" value="TreeGrafter"/>
</dbReference>
<dbReference type="OMA" id="HVFTRAY"/>
<comment type="cofactor">
    <cofactor evidence="1">
        <name>Ca(2+)</name>
        <dbReference type="ChEBI" id="CHEBI:29108"/>
    </cofactor>
</comment>
<dbReference type="CDD" id="cd16030">
    <property type="entry name" value="iduronate-2-sulfatase"/>
    <property type="match status" value="1"/>
</dbReference>
<dbReference type="OrthoDB" id="96314at2759"/>
<accession>A0A8B8I3X0</accession>
<reference evidence="10" key="2">
    <citation type="submission" date="2025-08" db="UniProtKB">
        <authorList>
            <consortium name="RefSeq"/>
        </authorList>
    </citation>
    <scope>IDENTIFICATION</scope>
    <source>
        <tissue evidence="10">Whole body</tissue>
    </source>
</reference>
<evidence type="ECO:0000256" key="2">
    <source>
        <dbReference type="ARBA" id="ARBA00008779"/>
    </source>
</evidence>
<dbReference type="InterPro" id="IPR035874">
    <property type="entry name" value="IDS"/>
</dbReference>
<evidence type="ECO:0000313" key="10">
    <source>
        <dbReference type="RefSeq" id="XP_026491769.2"/>
    </source>
</evidence>